<reference evidence="5 6" key="1">
    <citation type="journal article" date="2017" name="Genome Biol. Evol.">
        <title>Phytophthora megakarya and P. palmivora, closely related causal agents of cacao black pod rot, underwent increases in genome sizes and gene numbers by different mechanisms.</title>
        <authorList>
            <person name="Ali S.S."/>
            <person name="Shao J."/>
            <person name="Lary D.J."/>
            <person name="Kronmiller B."/>
            <person name="Shen D."/>
            <person name="Strem M.D."/>
            <person name="Amoako-Attah I."/>
            <person name="Akrofi A.Y."/>
            <person name="Begoude B.A."/>
            <person name="Ten Hoopen G.M."/>
            <person name="Coulibaly K."/>
            <person name="Kebe B.I."/>
            <person name="Melnick R.L."/>
            <person name="Guiltinan M.J."/>
            <person name="Tyler B.M."/>
            <person name="Meinhardt L.W."/>
            <person name="Bailey B.A."/>
        </authorList>
    </citation>
    <scope>NUCLEOTIDE SEQUENCE [LARGE SCALE GENOMIC DNA]</scope>
    <source>
        <strain evidence="6">sbr112.9</strain>
    </source>
</reference>
<evidence type="ECO:0000256" key="1">
    <source>
        <dbReference type="ARBA" id="ARBA00004123"/>
    </source>
</evidence>
<sequence>MQVNRSLIDKDFDRYVLATDEVVKRATTPITALTPLDAGQSMRKAQWESRVHYNALMADPFLSKSFGASVAYFVDAEHHLVQVVDRKADGVKFEKIYNFPQLATRQENVSVQVADKGLVVYCDGHGTLHLLKAENDQEGAKWNAVYECAPWGVVPLLLLGAVYDEQDEHTHAVVAEPLSGNETDGAFRLSIVGVLATAGSSGMEVDSGSVGLKHTTMGIAVVSDLPAYVSFSGPEVVLLVEGTYQLLMELVARKNVQAIVKELPTAGKASPHKRSHDEDTLDDEEMAVLLSKLPRAGIGFHGDISKPKEPSELASLTYNTPLSERFHKSSTPFSSVDVPLHGTPDISTRYRKESIGSNQDRPLEVPTAESILSGFEECDSGDPNAKASLLLVNFEQKVVQEQFDIDCMNFQFLCSSARVNGSGDFKSTLLFRNDVHGVIFDLNVALTRLTLEHAATLPAFGFVQASKQEKKFMSFHPAGSFACIGEFERRVFVYQGSILEEERTSHIRQQYVVELGDQQLLGLQIVHNDTILVLTSNQIYSLEIPVQY</sequence>
<proteinExistence type="predicted"/>
<evidence type="ECO:0000256" key="4">
    <source>
        <dbReference type="ARBA" id="ARBA00023242"/>
    </source>
</evidence>
<evidence type="ECO:0000313" key="6">
    <source>
        <dbReference type="Proteomes" id="UP000237271"/>
    </source>
</evidence>
<evidence type="ECO:0000313" key="5">
    <source>
        <dbReference type="EMBL" id="POM63779.1"/>
    </source>
</evidence>
<comment type="caution">
    <text evidence="5">The sequence shown here is derived from an EMBL/GenBank/DDBJ whole genome shotgun (WGS) entry which is preliminary data.</text>
</comment>
<accession>A0A2P4XE14</accession>
<dbReference type="GO" id="GO:0005737">
    <property type="term" value="C:cytoplasm"/>
    <property type="evidence" value="ECO:0007669"/>
    <property type="project" value="UniProtKB-SubCell"/>
</dbReference>
<gene>
    <name evidence="5" type="ORF">PHPALM_20775</name>
</gene>
<evidence type="ECO:0000256" key="3">
    <source>
        <dbReference type="ARBA" id="ARBA00022490"/>
    </source>
</evidence>
<comment type="subcellular location">
    <subcellularLocation>
        <location evidence="2">Cytoplasm</location>
    </subcellularLocation>
    <subcellularLocation>
        <location evidence="1">Nucleus</location>
    </subcellularLocation>
</comment>
<dbReference type="PANTHER" id="PTHR21664:SF1">
    <property type="entry name" value="NUDC DOMAIN-CONTAINING PROTEIN 1"/>
    <property type="match status" value="1"/>
</dbReference>
<organism evidence="5 6">
    <name type="scientific">Phytophthora palmivora</name>
    <dbReference type="NCBI Taxonomy" id="4796"/>
    <lineage>
        <taxon>Eukaryota</taxon>
        <taxon>Sar</taxon>
        <taxon>Stramenopiles</taxon>
        <taxon>Oomycota</taxon>
        <taxon>Peronosporomycetes</taxon>
        <taxon>Peronosporales</taxon>
        <taxon>Peronosporaceae</taxon>
        <taxon>Phytophthora</taxon>
    </lineage>
</organism>
<dbReference type="PANTHER" id="PTHR21664">
    <property type="entry name" value="CHRONIC MYELOGENOUS LEUKEMIA TUMOR ANTIGEN 66"/>
    <property type="match status" value="1"/>
</dbReference>
<dbReference type="EMBL" id="NCKW01011306">
    <property type="protein sequence ID" value="POM63779.1"/>
    <property type="molecule type" value="Genomic_DNA"/>
</dbReference>
<evidence type="ECO:0000256" key="2">
    <source>
        <dbReference type="ARBA" id="ARBA00004496"/>
    </source>
</evidence>
<name>A0A2P4XE14_9STRA</name>
<dbReference type="InterPro" id="IPR037895">
    <property type="entry name" value="NUDCD1"/>
</dbReference>
<evidence type="ECO:0008006" key="7">
    <source>
        <dbReference type="Google" id="ProtNLM"/>
    </source>
</evidence>
<protein>
    <recommendedName>
        <fullName evidence="7">NudC domain-containing protein 1</fullName>
    </recommendedName>
</protein>
<dbReference type="Proteomes" id="UP000237271">
    <property type="component" value="Unassembled WGS sequence"/>
</dbReference>
<keyword evidence="3" id="KW-0963">Cytoplasm</keyword>
<dbReference type="GO" id="GO:0005634">
    <property type="term" value="C:nucleus"/>
    <property type="evidence" value="ECO:0007669"/>
    <property type="project" value="UniProtKB-SubCell"/>
</dbReference>
<dbReference type="OrthoDB" id="2148490at2759"/>
<keyword evidence="6" id="KW-1185">Reference proteome</keyword>
<keyword evidence="4" id="KW-0539">Nucleus</keyword>
<dbReference type="AlphaFoldDB" id="A0A2P4XE14"/>